<dbReference type="PANTHER" id="PTHR31138:SF1">
    <property type="entry name" value="PDZ DOMAIN-CONTAINING PROTEIN"/>
    <property type="match status" value="1"/>
</dbReference>
<comment type="caution">
    <text evidence="2">The sequence shown here is derived from an EMBL/GenBank/DDBJ whole genome shotgun (WGS) entry which is preliminary data.</text>
</comment>
<dbReference type="AlphaFoldDB" id="A0AAV0ALY1"/>
<evidence type="ECO:0000259" key="1">
    <source>
        <dbReference type="Pfam" id="PF19343"/>
    </source>
</evidence>
<dbReference type="PANTHER" id="PTHR31138">
    <property type="entry name" value="CHROMOSOME 19, WHOLE GENOME SHOTGUN SEQUENCE"/>
    <property type="match status" value="1"/>
</dbReference>
<proteinExistence type="predicted"/>
<feature type="domain" description="HAM1-like N-terminal" evidence="1">
    <location>
        <begin position="1"/>
        <end position="59"/>
    </location>
</feature>
<protein>
    <recommendedName>
        <fullName evidence="1">HAM1-like N-terminal domain-containing protein</fullName>
    </recommendedName>
</protein>
<keyword evidence="3" id="KW-1185">Reference proteome</keyword>
<dbReference type="EMBL" id="CALTRL010000607">
    <property type="protein sequence ID" value="CAH7668783.1"/>
    <property type="molecule type" value="Genomic_DNA"/>
</dbReference>
<evidence type="ECO:0000313" key="2">
    <source>
        <dbReference type="EMBL" id="CAH7668783.1"/>
    </source>
</evidence>
<accession>A0AAV0ALY1</accession>
<name>A0AAV0ALY1_PHAPC</name>
<sequence>PSNAQIDKTLAYAIDHSPIEEERLSPDGKQLIQDFSDIIETSQVMVQKKNSDKLMQNFL</sequence>
<gene>
    <name evidence="2" type="ORF">PPACK8108_LOCUS3335</name>
</gene>
<organism evidence="2 3">
    <name type="scientific">Phakopsora pachyrhizi</name>
    <name type="common">Asian soybean rust disease fungus</name>
    <dbReference type="NCBI Taxonomy" id="170000"/>
    <lineage>
        <taxon>Eukaryota</taxon>
        <taxon>Fungi</taxon>
        <taxon>Dikarya</taxon>
        <taxon>Basidiomycota</taxon>
        <taxon>Pucciniomycotina</taxon>
        <taxon>Pucciniomycetes</taxon>
        <taxon>Pucciniales</taxon>
        <taxon>Phakopsoraceae</taxon>
        <taxon>Phakopsora</taxon>
    </lineage>
</organism>
<evidence type="ECO:0000313" key="3">
    <source>
        <dbReference type="Proteomes" id="UP001153365"/>
    </source>
</evidence>
<feature type="non-terminal residue" evidence="2">
    <location>
        <position position="1"/>
    </location>
</feature>
<dbReference type="Proteomes" id="UP001153365">
    <property type="component" value="Unassembled WGS sequence"/>
</dbReference>
<dbReference type="InterPro" id="IPR045967">
    <property type="entry name" value="HAM1-like_N"/>
</dbReference>
<reference evidence="2" key="1">
    <citation type="submission" date="2022-06" db="EMBL/GenBank/DDBJ databases">
        <authorList>
            <consortium name="SYNGENTA / RWTH Aachen University"/>
        </authorList>
    </citation>
    <scope>NUCLEOTIDE SEQUENCE</scope>
</reference>
<dbReference type="Pfam" id="PF19343">
    <property type="entry name" value="HAM1_N"/>
    <property type="match status" value="1"/>
</dbReference>
<feature type="non-terminal residue" evidence="2">
    <location>
        <position position="59"/>
    </location>
</feature>